<reference evidence="1" key="1">
    <citation type="journal article" date="2014" name="Int. J. Syst. Evol. Microbiol.">
        <title>Complete genome sequence of Corynebacterium casei LMG S-19264T (=DSM 44701T), isolated from a smear-ripened cheese.</title>
        <authorList>
            <consortium name="US DOE Joint Genome Institute (JGI-PGF)"/>
            <person name="Walter F."/>
            <person name="Albersmeier A."/>
            <person name="Kalinowski J."/>
            <person name="Ruckert C."/>
        </authorList>
    </citation>
    <scope>NUCLEOTIDE SEQUENCE</scope>
    <source>
        <strain evidence="1">JCM 4369</strain>
    </source>
</reference>
<dbReference type="AlphaFoldDB" id="A0A918MEN1"/>
<dbReference type="EMBL" id="BMTD01000024">
    <property type="protein sequence ID" value="GGV22431.1"/>
    <property type="molecule type" value="Genomic_DNA"/>
</dbReference>
<protein>
    <submittedName>
        <fullName evidence="1">Uncharacterized protein</fullName>
    </submittedName>
</protein>
<dbReference type="RefSeq" id="WP_191877790.1">
    <property type="nucleotide sequence ID" value="NZ_BMTD01000024.1"/>
</dbReference>
<reference evidence="1" key="2">
    <citation type="submission" date="2020-09" db="EMBL/GenBank/DDBJ databases">
        <authorList>
            <person name="Sun Q."/>
            <person name="Ohkuma M."/>
        </authorList>
    </citation>
    <scope>NUCLEOTIDE SEQUENCE</scope>
    <source>
        <strain evidence="1">JCM 4369</strain>
    </source>
</reference>
<organism evidence="1 2">
    <name type="scientific">Streptomyces filipinensis</name>
    <dbReference type="NCBI Taxonomy" id="66887"/>
    <lineage>
        <taxon>Bacteria</taxon>
        <taxon>Bacillati</taxon>
        <taxon>Actinomycetota</taxon>
        <taxon>Actinomycetes</taxon>
        <taxon>Kitasatosporales</taxon>
        <taxon>Streptomycetaceae</taxon>
        <taxon>Streptomyces</taxon>
    </lineage>
</organism>
<accession>A0A918MEN1</accession>
<gene>
    <name evidence="1" type="ORF">GCM10010260_73430</name>
</gene>
<sequence length="138" mass="14428">MDNSMIDGVVSAVTAAAATYGRNVLGHGEVAAEEATVRLGRRLLERLRRNPDSDAQMSRAVLAVADDPADEDYTAVLRAKVEKALGREDGLADDLAALLAESGVGRATVSGDRSVRMTTNHGIVSLGDNVRNSIANPG</sequence>
<keyword evidence="2" id="KW-1185">Reference proteome</keyword>
<evidence type="ECO:0000313" key="2">
    <source>
        <dbReference type="Proteomes" id="UP000618795"/>
    </source>
</evidence>
<evidence type="ECO:0000313" key="1">
    <source>
        <dbReference type="EMBL" id="GGV22431.1"/>
    </source>
</evidence>
<dbReference type="Proteomes" id="UP000618795">
    <property type="component" value="Unassembled WGS sequence"/>
</dbReference>
<proteinExistence type="predicted"/>
<comment type="caution">
    <text evidence="1">The sequence shown here is derived from an EMBL/GenBank/DDBJ whole genome shotgun (WGS) entry which is preliminary data.</text>
</comment>
<name>A0A918MEN1_9ACTN</name>